<dbReference type="HAMAP" id="MF_00376">
    <property type="entry name" value="Dephospho_CoA_kinase"/>
    <property type="match status" value="1"/>
</dbReference>
<keyword evidence="5" id="KW-0418">Kinase</keyword>
<dbReference type="PANTHER" id="PTHR10695:SF46">
    <property type="entry name" value="BIFUNCTIONAL COENZYME A SYNTHASE-RELATED"/>
    <property type="match status" value="1"/>
</dbReference>
<dbReference type="STRING" id="289377.HL41_05875"/>
<dbReference type="PROSITE" id="PS51219">
    <property type="entry name" value="DPCK"/>
    <property type="match status" value="1"/>
</dbReference>
<dbReference type="AlphaFoldDB" id="A0A075X007"/>
<comment type="function">
    <text evidence="5">Catalyzes the phosphorylation of the 3'-hydroxyl group of dephosphocoenzyme A to form coenzyme A.</text>
</comment>
<dbReference type="SUPFAM" id="SSF52540">
    <property type="entry name" value="P-loop containing nucleoside triphosphate hydrolases"/>
    <property type="match status" value="1"/>
</dbReference>
<accession>A0A075X007</accession>
<keyword evidence="8" id="KW-1185">Reference proteome</keyword>
<proteinExistence type="inferred from homology"/>
<dbReference type="KEGG" id="tcm:HL41_05875"/>
<name>A0A075X007_9BACT</name>
<keyword evidence="2 5" id="KW-0547">Nucleotide-binding</keyword>
<evidence type="ECO:0000256" key="3">
    <source>
        <dbReference type="ARBA" id="ARBA00022840"/>
    </source>
</evidence>
<gene>
    <name evidence="5" type="primary">coaE</name>
    <name evidence="7" type="ORF">HL41_05875</name>
</gene>
<dbReference type="PANTHER" id="PTHR10695">
    <property type="entry name" value="DEPHOSPHO-COA KINASE-RELATED"/>
    <property type="match status" value="1"/>
</dbReference>
<comment type="similarity">
    <text evidence="1 5">Belongs to the CoaE family.</text>
</comment>
<organism evidence="7 8">
    <name type="scientific">Thermodesulfobacterium commune DSM 2178</name>
    <dbReference type="NCBI Taxonomy" id="289377"/>
    <lineage>
        <taxon>Bacteria</taxon>
        <taxon>Pseudomonadati</taxon>
        <taxon>Thermodesulfobacteriota</taxon>
        <taxon>Thermodesulfobacteria</taxon>
        <taxon>Thermodesulfobacteriales</taxon>
        <taxon>Thermodesulfobacteriaceae</taxon>
        <taxon>Thermodesulfobacterium</taxon>
    </lineage>
</organism>
<dbReference type="GO" id="GO:0005524">
    <property type="term" value="F:ATP binding"/>
    <property type="evidence" value="ECO:0007669"/>
    <property type="project" value="UniProtKB-UniRule"/>
</dbReference>
<keyword evidence="5" id="KW-0963">Cytoplasm</keyword>
<keyword evidence="3 5" id="KW-0067">ATP-binding</keyword>
<dbReference type="InterPro" id="IPR027417">
    <property type="entry name" value="P-loop_NTPase"/>
</dbReference>
<dbReference type="EMBL" id="CP008796">
    <property type="protein sequence ID" value="AIH04307.1"/>
    <property type="molecule type" value="Genomic_DNA"/>
</dbReference>
<comment type="pathway">
    <text evidence="5">Cofactor biosynthesis; coenzyme A biosynthesis; CoA from (R)-pantothenate: step 5/5.</text>
</comment>
<keyword evidence="4 5" id="KW-0173">Coenzyme A biosynthesis</keyword>
<reference evidence="7 8" key="1">
    <citation type="journal article" date="2015" name="Genome Announc.">
        <title>Genome Sequence of a Sulfate-Reducing Thermophilic Bacterium, Thermodesulfobacterium commune DSM 2178T (Phylum Thermodesulfobacteria).</title>
        <authorList>
            <person name="Bhatnagar S."/>
            <person name="Badger J.H."/>
            <person name="Madupu R."/>
            <person name="Khouri H.M."/>
            <person name="O'Connor E.M."/>
            <person name="Robb F.T."/>
            <person name="Ward N.L."/>
            <person name="Eisen J.A."/>
        </authorList>
    </citation>
    <scope>NUCLEOTIDE SEQUENCE [LARGE SCALE GENOMIC DNA]</scope>
    <source>
        <strain evidence="7 8">DSM 2178</strain>
    </source>
</reference>
<comment type="subcellular location">
    <subcellularLocation>
        <location evidence="5">Cytoplasm</location>
    </subcellularLocation>
</comment>
<dbReference type="HOGENOM" id="CLU_057180_1_1_0"/>
<dbReference type="EC" id="2.7.1.24" evidence="5 6"/>
<evidence type="ECO:0000256" key="5">
    <source>
        <dbReference type="HAMAP-Rule" id="MF_00376"/>
    </source>
</evidence>
<comment type="catalytic activity">
    <reaction evidence="5">
        <text>3'-dephospho-CoA + ATP = ADP + CoA + H(+)</text>
        <dbReference type="Rhea" id="RHEA:18245"/>
        <dbReference type="ChEBI" id="CHEBI:15378"/>
        <dbReference type="ChEBI" id="CHEBI:30616"/>
        <dbReference type="ChEBI" id="CHEBI:57287"/>
        <dbReference type="ChEBI" id="CHEBI:57328"/>
        <dbReference type="ChEBI" id="CHEBI:456216"/>
        <dbReference type="EC" id="2.7.1.24"/>
    </reaction>
</comment>
<dbReference type="OrthoDB" id="9812943at2"/>
<dbReference type="NCBIfam" id="TIGR00152">
    <property type="entry name" value="dephospho-CoA kinase"/>
    <property type="match status" value="1"/>
</dbReference>
<dbReference type="PaxDb" id="289377-HL41_05875"/>
<dbReference type="Gene3D" id="3.40.50.300">
    <property type="entry name" value="P-loop containing nucleotide triphosphate hydrolases"/>
    <property type="match status" value="1"/>
</dbReference>
<protein>
    <recommendedName>
        <fullName evidence="5 6">Dephospho-CoA kinase</fullName>
        <ecNumber evidence="5 6">2.7.1.24</ecNumber>
    </recommendedName>
    <alternativeName>
        <fullName evidence="5">Dephosphocoenzyme A kinase</fullName>
    </alternativeName>
</protein>
<dbReference type="GO" id="GO:0015937">
    <property type="term" value="P:coenzyme A biosynthetic process"/>
    <property type="evidence" value="ECO:0007669"/>
    <property type="project" value="UniProtKB-UniRule"/>
</dbReference>
<dbReference type="Pfam" id="PF01121">
    <property type="entry name" value="CoaE"/>
    <property type="match status" value="1"/>
</dbReference>
<evidence type="ECO:0000256" key="4">
    <source>
        <dbReference type="ARBA" id="ARBA00022993"/>
    </source>
</evidence>
<dbReference type="UniPathway" id="UPA00241">
    <property type="reaction ID" value="UER00356"/>
</dbReference>
<dbReference type="InterPro" id="IPR001977">
    <property type="entry name" value="Depp_CoAkinase"/>
</dbReference>
<evidence type="ECO:0000313" key="8">
    <source>
        <dbReference type="Proteomes" id="UP000028481"/>
    </source>
</evidence>
<dbReference type="Proteomes" id="UP000028481">
    <property type="component" value="Chromosome"/>
</dbReference>
<feature type="binding site" evidence="5">
    <location>
        <begin position="11"/>
        <end position="16"/>
    </location>
    <ligand>
        <name>ATP</name>
        <dbReference type="ChEBI" id="CHEBI:30616"/>
    </ligand>
</feature>
<evidence type="ECO:0000313" key="7">
    <source>
        <dbReference type="EMBL" id="AIH04307.1"/>
    </source>
</evidence>
<evidence type="ECO:0000256" key="1">
    <source>
        <dbReference type="ARBA" id="ARBA00009018"/>
    </source>
</evidence>
<dbReference type="RefSeq" id="WP_038060187.1">
    <property type="nucleotide sequence ID" value="NZ_CP008796.1"/>
</dbReference>
<dbReference type="GO" id="GO:0004140">
    <property type="term" value="F:dephospho-CoA kinase activity"/>
    <property type="evidence" value="ECO:0007669"/>
    <property type="project" value="UniProtKB-UniRule"/>
</dbReference>
<dbReference type="GO" id="GO:0005737">
    <property type="term" value="C:cytoplasm"/>
    <property type="evidence" value="ECO:0007669"/>
    <property type="project" value="UniProtKB-SubCell"/>
</dbReference>
<dbReference type="CDD" id="cd02022">
    <property type="entry name" value="DPCK"/>
    <property type="match status" value="1"/>
</dbReference>
<sequence length="186" mass="21620">MKKIAITGGVATGKTTLLNLLRELSCPVFSCDEVVKKLYEQPEIREKIYQLFGTLDKKKILEKIISDEKAKKSLEEVLHPAVKAELKRFFETCRQKGEKVVFVEVPLLFECGWEEMFDEVWVVVCSSKTQQERIKTRSTFPELVLKLASLQFPLEEKAKRAHRLFSSEKPLEVLKEEIKTILKEFR</sequence>
<dbReference type="eggNOG" id="COG0237">
    <property type="taxonomic scope" value="Bacteria"/>
</dbReference>
<keyword evidence="5" id="KW-0808">Transferase</keyword>
<evidence type="ECO:0000256" key="6">
    <source>
        <dbReference type="NCBIfam" id="TIGR00152"/>
    </source>
</evidence>
<evidence type="ECO:0000256" key="2">
    <source>
        <dbReference type="ARBA" id="ARBA00022741"/>
    </source>
</evidence>